<dbReference type="Proteomes" id="UP000324800">
    <property type="component" value="Unassembled WGS sequence"/>
</dbReference>
<dbReference type="AlphaFoldDB" id="A0A5J4VUR4"/>
<evidence type="ECO:0000313" key="2">
    <source>
        <dbReference type="EMBL" id="KAA6386431.1"/>
    </source>
</evidence>
<reference evidence="2 3" key="1">
    <citation type="submission" date="2019-03" db="EMBL/GenBank/DDBJ databases">
        <title>Single cell metagenomics reveals metabolic interactions within the superorganism composed of flagellate Streblomastix strix and complex community of Bacteroidetes bacteria on its surface.</title>
        <authorList>
            <person name="Treitli S.C."/>
            <person name="Kolisko M."/>
            <person name="Husnik F."/>
            <person name="Keeling P."/>
            <person name="Hampl V."/>
        </authorList>
    </citation>
    <scope>NUCLEOTIDE SEQUENCE [LARGE SCALE GENOMIC DNA]</scope>
    <source>
        <strain evidence="2">ST1C</strain>
    </source>
</reference>
<feature type="non-terminal residue" evidence="2">
    <location>
        <position position="1"/>
    </location>
</feature>
<gene>
    <name evidence="2" type="ORF">EZS28_018040</name>
</gene>
<proteinExistence type="predicted"/>
<evidence type="ECO:0000256" key="1">
    <source>
        <dbReference type="SAM" id="MobiDB-lite"/>
    </source>
</evidence>
<feature type="region of interest" description="Disordered" evidence="1">
    <location>
        <begin position="1"/>
        <end position="28"/>
    </location>
</feature>
<evidence type="ECO:0000313" key="3">
    <source>
        <dbReference type="Proteomes" id="UP000324800"/>
    </source>
</evidence>
<protein>
    <submittedName>
        <fullName evidence="2">Uncharacterized protein</fullName>
    </submittedName>
</protein>
<name>A0A5J4VUR4_9EUKA</name>
<organism evidence="2 3">
    <name type="scientific">Streblomastix strix</name>
    <dbReference type="NCBI Taxonomy" id="222440"/>
    <lineage>
        <taxon>Eukaryota</taxon>
        <taxon>Metamonada</taxon>
        <taxon>Preaxostyla</taxon>
        <taxon>Oxymonadida</taxon>
        <taxon>Streblomastigidae</taxon>
        <taxon>Streblomastix</taxon>
    </lineage>
</organism>
<comment type="caution">
    <text evidence="2">The sequence shown here is derived from an EMBL/GenBank/DDBJ whole genome shotgun (WGS) entry which is preliminary data.</text>
</comment>
<sequence>TQEQRLCGVGKAKRTTQTYAIPHPQEKH</sequence>
<dbReference type="EMBL" id="SNRW01004807">
    <property type="protein sequence ID" value="KAA6386431.1"/>
    <property type="molecule type" value="Genomic_DNA"/>
</dbReference>
<accession>A0A5J4VUR4</accession>